<evidence type="ECO:0000256" key="5">
    <source>
        <dbReference type="ARBA" id="ARBA00023239"/>
    </source>
</evidence>
<dbReference type="GO" id="GO:0071555">
    <property type="term" value="P:cell wall organization"/>
    <property type="evidence" value="ECO:0007669"/>
    <property type="project" value="UniProtKB-KW"/>
</dbReference>
<dbReference type="GO" id="GO:0016829">
    <property type="term" value="F:lyase activity"/>
    <property type="evidence" value="ECO:0007669"/>
    <property type="project" value="UniProtKB-KW"/>
</dbReference>
<gene>
    <name evidence="8" type="ORF">MNB_SV-10-1364</name>
</gene>
<organism evidence="8">
    <name type="scientific">hydrothermal vent metagenome</name>
    <dbReference type="NCBI Taxonomy" id="652676"/>
    <lineage>
        <taxon>unclassified sequences</taxon>
        <taxon>metagenomes</taxon>
        <taxon>ecological metagenomes</taxon>
    </lineage>
</organism>
<feature type="transmembrane region" description="Helical" evidence="7">
    <location>
        <begin position="12"/>
        <end position="32"/>
    </location>
</feature>
<dbReference type="EMBL" id="FPHL01000016">
    <property type="protein sequence ID" value="SFV57787.1"/>
    <property type="molecule type" value="Genomic_DNA"/>
</dbReference>
<evidence type="ECO:0000256" key="4">
    <source>
        <dbReference type="ARBA" id="ARBA00023136"/>
    </source>
</evidence>
<keyword evidence="1" id="KW-1003">Cell membrane</keyword>
<evidence type="ECO:0000256" key="6">
    <source>
        <dbReference type="ARBA" id="ARBA00023316"/>
    </source>
</evidence>
<dbReference type="Pfam" id="PF02618">
    <property type="entry name" value="YceG"/>
    <property type="match status" value="1"/>
</dbReference>
<evidence type="ECO:0000313" key="8">
    <source>
        <dbReference type="EMBL" id="SFV57787.1"/>
    </source>
</evidence>
<dbReference type="PANTHER" id="PTHR30518:SF2">
    <property type="entry name" value="ENDOLYTIC MUREIN TRANSGLYCOSYLASE"/>
    <property type="match status" value="1"/>
</dbReference>
<evidence type="ECO:0000256" key="3">
    <source>
        <dbReference type="ARBA" id="ARBA00022989"/>
    </source>
</evidence>
<dbReference type="AlphaFoldDB" id="A0A1W1BWD9"/>
<name>A0A1W1BWD9_9ZZZZ</name>
<sequence length="345" mass="40209">MKELFTQEYKRIVRYIEIFIVIVAIAAIYNFISPASEHKTFYLSGSSSKEIAHELEKYGYTVTFIDQIFMHLGTLPKEGWYHAKDTKKSRYDFFSSLHKQHTDVMQVVVYAGETAKELCRRLANDMKLDEKNLFEAYEARSRFKEADIFAQHYSIARKADAFAAMQYLFDLSNKELAAFEKEYFTQKPKLSTMRILLIIASIIQKESNSAKEMPLISSVIYNRLDKKMKLQMDCTLNYGKYSHVIVTPERIKTDNTYFNTYRYKGLPPQPLGTVTIDALRAAMMPSESKYLFFMLTPGGSHNFAVTYEEHLKNIRAFREYQKKKKTLKKRDTNQTLCVETNATKP</sequence>
<evidence type="ECO:0000256" key="7">
    <source>
        <dbReference type="SAM" id="Phobius"/>
    </source>
</evidence>
<accession>A0A1W1BWD9</accession>
<dbReference type="PANTHER" id="PTHR30518">
    <property type="entry name" value="ENDOLYTIC MUREIN TRANSGLYCOSYLASE"/>
    <property type="match status" value="1"/>
</dbReference>
<evidence type="ECO:0000256" key="1">
    <source>
        <dbReference type="ARBA" id="ARBA00022475"/>
    </source>
</evidence>
<evidence type="ECO:0000256" key="2">
    <source>
        <dbReference type="ARBA" id="ARBA00022692"/>
    </source>
</evidence>
<proteinExistence type="inferred from homology"/>
<keyword evidence="6" id="KW-0961">Cell wall biogenesis/degradation</keyword>
<protein>
    <submittedName>
        <fullName evidence="8">FIG004453: protein YceG like</fullName>
    </submittedName>
</protein>
<dbReference type="NCBIfam" id="TIGR00247">
    <property type="entry name" value="endolytic transglycosylase MltG"/>
    <property type="match status" value="1"/>
</dbReference>
<reference evidence="8" key="1">
    <citation type="submission" date="2016-10" db="EMBL/GenBank/DDBJ databases">
        <authorList>
            <person name="de Groot N.N."/>
        </authorList>
    </citation>
    <scope>NUCLEOTIDE SEQUENCE</scope>
</reference>
<dbReference type="HAMAP" id="MF_02065">
    <property type="entry name" value="MltG"/>
    <property type="match status" value="1"/>
</dbReference>
<dbReference type="Gene3D" id="3.30.160.60">
    <property type="entry name" value="Classic Zinc Finger"/>
    <property type="match status" value="1"/>
</dbReference>
<keyword evidence="5" id="KW-0456">Lyase</keyword>
<keyword evidence="2 7" id="KW-0812">Transmembrane</keyword>
<keyword evidence="4 7" id="KW-0472">Membrane</keyword>
<keyword evidence="3 7" id="KW-1133">Transmembrane helix</keyword>
<dbReference type="InterPro" id="IPR003770">
    <property type="entry name" value="MLTG-like"/>
</dbReference>